<dbReference type="Gene3D" id="3.90.850.10">
    <property type="entry name" value="Fumarylacetoacetase-like, C-terminal domain"/>
    <property type="match status" value="1"/>
</dbReference>
<evidence type="ECO:0000256" key="13">
    <source>
        <dbReference type="PIRSR" id="PIRSR605959-3"/>
    </source>
</evidence>
<comment type="caution">
    <text evidence="17">The sequence shown here is derived from an EMBL/GenBank/DDBJ whole genome shotgun (WGS) entry which is preliminary data.</text>
</comment>
<evidence type="ECO:0000256" key="4">
    <source>
        <dbReference type="ARBA" id="ARBA00012094"/>
    </source>
</evidence>
<evidence type="ECO:0000256" key="7">
    <source>
        <dbReference type="ARBA" id="ARBA00022837"/>
    </source>
</evidence>
<feature type="region of interest" description="Disordered" evidence="14">
    <location>
        <begin position="1"/>
        <end position="23"/>
    </location>
</feature>
<feature type="domain" description="Fumarylacetoacetase N-terminal" evidence="16">
    <location>
        <begin position="31"/>
        <end position="128"/>
    </location>
</feature>
<dbReference type="SUPFAM" id="SSF63433">
    <property type="entry name" value="Fumarylacetoacetate hydrolase, FAH, N-terminal domain"/>
    <property type="match status" value="1"/>
</dbReference>
<evidence type="ECO:0000313" key="18">
    <source>
        <dbReference type="Proteomes" id="UP000318405"/>
    </source>
</evidence>
<feature type="binding site" evidence="13">
    <location>
        <position position="242"/>
    </location>
    <ligand>
        <name>Ca(2+)</name>
        <dbReference type="ChEBI" id="CHEBI:29108"/>
    </ligand>
</feature>
<dbReference type="Pfam" id="PF09298">
    <property type="entry name" value="FAA_hydrolase_N"/>
    <property type="match status" value="1"/>
</dbReference>
<evidence type="ECO:0000256" key="8">
    <source>
        <dbReference type="ARBA" id="ARBA00022842"/>
    </source>
</evidence>
<dbReference type="EMBL" id="VLTJ01000031">
    <property type="protein sequence ID" value="TSH92042.1"/>
    <property type="molecule type" value="Genomic_DNA"/>
</dbReference>
<comment type="pathway">
    <text evidence="3">Amino-acid degradation; L-phenylalanine degradation; acetoacetate and fumarate from L-phenylalanine: step 6/6.</text>
</comment>
<evidence type="ECO:0000256" key="1">
    <source>
        <dbReference type="ARBA" id="ARBA00001913"/>
    </source>
</evidence>
<dbReference type="InterPro" id="IPR036462">
    <property type="entry name" value="Fumarylacetoacetase_N_sf"/>
</dbReference>
<dbReference type="Pfam" id="PF01557">
    <property type="entry name" value="FAA_hydrolase"/>
    <property type="match status" value="1"/>
</dbReference>
<feature type="active site" description="Proton acceptor" evidence="11">
    <location>
        <position position="143"/>
    </location>
</feature>
<dbReference type="SUPFAM" id="SSF56529">
    <property type="entry name" value="FAH"/>
    <property type="match status" value="1"/>
</dbReference>
<feature type="binding site" evidence="13">
    <location>
        <position position="208"/>
    </location>
    <ligand>
        <name>Ca(2+)</name>
        <dbReference type="ChEBI" id="CHEBI:29108"/>
    </ligand>
</feature>
<feature type="binding site" evidence="13">
    <location>
        <position position="242"/>
    </location>
    <ligand>
        <name>Mg(2+)</name>
        <dbReference type="ChEBI" id="CHEBI:18420"/>
    </ligand>
</feature>
<keyword evidence="7 13" id="KW-0106">Calcium</keyword>
<dbReference type="RefSeq" id="WP_143949592.1">
    <property type="nucleotide sequence ID" value="NZ_BAABMB010000001.1"/>
</dbReference>
<gene>
    <name evidence="17" type="primary">fahA</name>
    <name evidence="17" type="ORF">FOZ76_17570</name>
</gene>
<protein>
    <recommendedName>
        <fullName evidence="4">fumarylacetoacetase</fullName>
        <ecNumber evidence="4">3.7.1.2</ecNumber>
    </recommendedName>
</protein>
<dbReference type="UniPathway" id="UPA00139">
    <property type="reaction ID" value="UER00341"/>
</dbReference>
<evidence type="ECO:0000256" key="10">
    <source>
        <dbReference type="ARBA" id="ARBA00023232"/>
    </source>
</evidence>
<keyword evidence="10" id="KW-0585">Phenylalanine catabolism</keyword>
<evidence type="ECO:0000256" key="3">
    <source>
        <dbReference type="ARBA" id="ARBA00004782"/>
    </source>
</evidence>
<dbReference type="PANTHER" id="PTHR43069:SF2">
    <property type="entry name" value="FUMARYLACETOACETASE"/>
    <property type="match status" value="1"/>
</dbReference>
<dbReference type="InterPro" id="IPR015377">
    <property type="entry name" value="Fumarylacetoacetase_N"/>
</dbReference>
<comment type="cofactor">
    <cofactor evidence="1 13">
        <name>Ca(2+)</name>
        <dbReference type="ChEBI" id="CHEBI:29108"/>
    </cofactor>
</comment>
<dbReference type="GO" id="GO:0004334">
    <property type="term" value="F:fumarylacetoacetase activity"/>
    <property type="evidence" value="ECO:0007669"/>
    <property type="project" value="UniProtKB-EC"/>
</dbReference>
<dbReference type="AlphaFoldDB" id="A0A556AGP5"/>
<evidence type="ECO:0000259" key="15">
    <source>
        <dbReference type="Pfam" id="PF01557"/>
    </source>
</evidence>
<evidence type="ECO:0000256" key="9">
    <source>
        <dbReference type="ARBA" id="ARBA00022878"/>
    </source>
</evidence>
<dbReference type="GO" id="GO:1902000">
    <property type="term" value="P:homogentisate catabolic process"/>
    <property type="evidence" value="ECO:0007669"/>
    <property type="project" value="TreeGrafter"/>
</dbReference>
<dbReference type="InterPro" id="IPR036663">
    <property type="entry name" value="Fumarylacetoacetase_C_sf"/>
</dbReference>
<accession>A0A556AGP5</accession>
<keyword evidence="9" id="KW-0828">Tyrosine catabolism</keyword>
<dbReference type="Proteomes" id="UP000318405">
    <property type="component" value="Unassembled WGS sequence"/>
</dbReference>
<evidence type="ECO:0000256" key="12">
    <source>
        <dbReference type="PIRSR" id="PIRSR605959-2"/>
    </source>
</evidence>
<proteinExistence type="predicted"/>
<keyword evidence="6 17" id="KW-0378">Hydrolase</keyword>
<dbReference type="GO" id="GO:0006559">
    <property type="term" value="P:L-phenylalanine catabolic process"/>
    <property type="evidence" value="ECO:0007669"/>
    <property type="project" value="UniProtKB-UniPathway"/>
</dbReference>
<keyword evidence="18" id="KW-1185">Reference proteome</keyword>
<dbReference type="PANTHER" id="PTHR43069">
    <property type="entry name" value="FUMARYLACETOACETASE"/>
    <property type="match status" value="1"/>
</dbReference>
<feature type="binding site" evidence="13">
    <location>
        <position position="262"/>
    </location>
    <ligand>
        <name>Mg(2+)</name>
        <dbReference type="ChEBI" id="CHEBI:18420"/>
    </ligand>
</feature>
<dbReference type="InterPro" id="IPR011234">
    <property type="entry name" value="Fumarylacetoacetase-like_C"/>
</dbReference>
<feature type="binding site" evidence="13">
    <location>
        <position position="210"/>
    </location>
    <ligand>
        <name>Ca(2+)</name>
        <dbReference type="ChEBI" id="CHEBI:29108"/>
    </ligand>
</feature>
<sequence>MSEQLGIDDTHDPARTSWVEGSEPGGAFPIQNLPFCTFLLEGRPRMGVGIGAAVLDLQALNRTGLLGSGVGDALGGQPGDLRRLMALPAGTRRELRRRLSGVLSMGADARSTVQACLHEPSSLTFALPAQPGNFTDFFSSIHHARNAGELRRPGNPLLPNFHHLPVAYQGRASTVRVSDTDVIRPSGQVLPEGGTEPAFAPTAMLDFECELAVWLGGPTPLGQPVPLSDAWAHVFGIGLLNDWSARDIQLWESQPLGPLLSKSFLTSASPWVVTACALAPFRVPAAPRHRDAPRLLAYLDAPEDRAAGGLSVDLRVALRTPAMRARGLPAQTIATPRFKDHYWTIAQMLAHLTSNGCPLMPGDVLGTGTVSGPGRGELGCLLEINRLGRESLHLPSGETRTWLEDGDEVVIAGACSAAGYVPIGLGDVRGRVVPPHHQPHPWRDWTS</sequence>
<name>A0A556AGP5_9BURK</name>
<feature type="binding site" evidence="13">
    <location>
        <position position="136"/>
    </location>
    <ligand>
        <name>Ca(2+)</name>
        <dbReference type="ChEBI" id="CHEBI:29108"/>
    </ligand>
</feature>
<dbReference type="Gene3D" id="2.30.30.230">
    <property type="entry name" value="Fumarylacetoacetase, N-terminal domain"/>
    <property type="match status" value="1"/>
</dbReference>
<evidence type="ECO:0000259" key="16">
    <source>
        <dbReference type="Pfam" id="PF09298"/>
    </source>
</evidence>
<evidence type="ECO:0000256" key="2">
    <source>
        <dbReference type="ARBA" id="ARBA00001946"/>
    </source>
</evidence>
<feature type="binding site" evidence="13">
    <location>
        <position position="266"/>
    </location>
    <ligand>
        <name>Mg(2+)</name>
        <dbReference type="ChEBI" id="CHEBI:18420"/>
    </ligand>
</feature>
<dbReference type="GO" id="GO:0046872">
    <property type="term" value="F:metal ion binding"/>
    <property type="evidence" value="ECO:0007669"/>
    <property type="project" value="UniProtKB-KW"/>
</dbReference>
<evidence type="ECO:0000256" key="11">
    <source>
        <dbReference type="PIRSR" id="PIRSR605959-1"/>
    </source>
</evidence>
<feature type="binding site" evidence="12">
    <location>
        <position position="369"/>
    </location>
    <ligand>
        <name>substrate</name>
    </ligand>
</feature>
<dbReference type="InterPro" id="IPR005959">
    <property type="entry name" value="Fumarylacetoacetase"/>
</dbReference>
<dbReference type="EC" id="3.7.1.2" evidence="4"/>
<keyword evidence="8 13" id="KW-0460">Magnesium</keyword>
<evidence type="ECO:0000256" key="5">
    <source>
        <dbReference type="ARBA" id="ARBA00022723"/>
    </source>
</evidence>
<evidence type="ECO:0000313" key="17">
    <source>
        <dbReference type="EMBL" id="TSH92042.1"/>
    </source>
</evidence>
<organism evidence="17 18">
    <name type="scientific">Verticiella sediminum</name>
    <dbReference type="NCBI Taxonomy" id="1247510"/>
    <lineage>
        <taxon>Bacteria</taxon>
        <taxon>Pseudomonadati</taxon>
        <taxon>Pseudomonadota</taxon>
        <taxon>Betaproteobacteria</taxon>
        <taxon>Burkholderiales</taxon>
        <taxon>Alcaligenaceae</taxon>
        <taxon>Verticiella</taxon>
    </lineage>
</organism>
<evidence type="ECO:0000256" key="6">
    <source>
        <dbReference type="ARBA" id="ARBA00022801"/>
    </source>
</evidence>
<reference evidence="17 18" key="1">
    <citation type="submission" date="2019-07" db="EMBL/GenBank/DDBJ databases">
        <title>Qingshengfaniella alkalisoli gen. nov., sp. nov., isolated from saline soil.</title>
        <authorList>
            <person name="Xu L."/>
            <person name="Huang X.-X."/>
            <person name="Sun J.-Q."/>
        </authorList>
    </citation>
    <scope>NUCLEOTIDE SEQUENCE [LARGE SCALE GENOMIC DNA]</scope>
    <source>
        <strain evidence="17 18">DSM 27279</strain>
    </source>
</reference>
<feature type="domain" description="Fumarylacetoacetase-like C-terminal" evidence="15">
    <location>
        <begin position="138"/>
        <end position="433"/>
    </location>
</feature>
<comment type="cofactor">
    <cofactor evidence="2 13">
        <name>Mg(2+)</name>
        <dbReference type="ChEBI" id="CHEBI:18420"/>
    </cofactor>
</comment>
<dbReference type="GO" id="GO:0006572">
    <property type="term" value="P:L-tyrosine catabolic process"/>
    <property type="evidence" value="ECO:0007669"/>
    <property type="project" value="UniProtKB-KW"/>
</dbReference>
<dbReference type="NCBIfam" id="TIGR01266">
    <property type="entry name" value="fum_ac_acetase"/>
    <property type="match status" value="1"/>
</dbReference>
<dbReference type="OrthoDB" id="3766879at2"/>
<feature type="binding site" evidence="12">
    <location>
        <position position="138"/>
    </location>
    <ligand>
        <name>substrate</name>
    </ligand>
</feature>
<feature type="binding site" evidence="12">
    <location>
        <position position="151"/>
    </location>
    <ligand>
        <name>substrate</name>
    </ligand>
</feature>
<keyword evidence="5 13" id="KW-0479">Metal-binding</keyword>
<feature type="binding site" evidence="12">
    <location>
        <position position="249"/>
    </location>
    <ligand>
        <name>substrate</name>
    </ligand>
</feature>
<evidence type="ECO:0000256" key="14">
    <source>
        <dbReference type="SAM" id="MobiDB-lite"/>
    </source>
</evidence>